<organism evidence="1">
    <name type="scientific">Arundo donax</name>
    <name type="common">Giant reed</name>
    <name type="synonym">Donax arundinaceus</name>
    <dbReference type="NCBI Taxonomy" id="35708"/>
    <lineage>
        <taxon>Eukaryota</taxon>
        <taxon>Viridiplantae</taxon>
        <taxon>Streptophyta</taxon>
        <taxon>Embryophyta</taxon>
        <taxon>Tracheophyta</taxon>
        <taxon>Spermatophyta</taxon>
        <taxon>Magnoliopsida</taxon>
        <taxon>Liliopsida</taxon>
        <taxon>Poales</taxon>
        <taxon>Poaceae</taxon>
        <taxon>PACMAD clade</taxon>
        <taxon>Arundinoideae</taxon>
        <taxon>Arundineae</taxon>
        <taxon>Arundo</taxon>
    </lineage>
</organism>
<evidence type="ECO:0000313" key="1">
    <source>
        <dbReference type="EMBL" id="JAD39571.1"/>
    </source>
</evidence>
<sequence>MADWSCALELQSRTYYAHMSHAIWPLLFQLPTISIAFNTSSAKHYVTLPTIAVVT</sequence>
<reference evidence="1" key="1">
    <citation type="submission" date="2014-09" db="EMBL/GenBank/DDBJ databases">
        <authorList>
            <person name="Magalhaes I.L.F."/>
            <person name="Oliveira U."/>
            <person name="Santos F.R."/>
            <person name="Vidigal T.H.D.A."/>
            <person name="Brescovit A.D."/>
            <person name="Santos A.J."/>
        </authorList>
    </citation>
    <scope>NUCLEOTIDE SEQUENCE</scope>
    <source>
        <tissue evidence="1">Shoot tissue taken approximately 20 cm above the soil surface</tissue>
    </source>
</reference>
<accession>A0A0A8ZL94</accession>
<dbReference type="EMBL" id="GBRH01258324">
    <property type="protein sequence ID" value="JAD39571.1"/>
    <property type="molecule type" value="Transcribed_RNA"/>
</dbReference>
<name>A0A0A8ZL94_ARUDO</name>
<proteinExistence type="predicted"/>
<reference evidence="1" key="2">
    <citation type="journal article" date="2015" name="Data Brief">
        <title>Shoot transcriptome of the giant reed, Arundo donax.</title>
        <authorList>
            <person name="Barrero R.A."/>
            <person name="Guerrero F.D."/>
            <person name="Moolhuijzen P."/>
            <person name="Goolsby J.A."/>
            <person name="Tidwell J."/>
            <person name="Bellgard S.E."/>
            <person name="Bellgard M.I."/>
        </authorList>
    </citation>
    <scope>NUCLEOTIDE SEQUENCE</scope>
    <source>
        <tissue evidence="1">Shoot tissue taken approximately 20 cm above the soil surface</tissue>
    </source>
</reference>
<dbReference type="AlphaFoldDB" id="A0A0A8ZL94"/>
<protein>
    <submittedName>
        <fullName evidence="1">Uncharacterized protein</fullName>
    </submittedName>
</protein>